<proteinExistence type="predicted"/>
<sequence length="300" mass="33403">MAGKNSKKAATSSNRVPPNKLPDIKLELVTPSQLVKYDPHQITHTNSPNKPSSSRMISLGKLAQSSSFAKSLTSDYDPFNKKIVLATPAAPIKSKSAKTVSPYVPLYGVKLFYIEFIHRSLTNPLHLISAYYPLHPSDGVQQHFSPSDPGKTIHYYQNILQQEDTLWNTTIPVKPDDPPLSTHTLKEALLHFTKMYKCTEYNSRFPAILYDRDRIINFVFKEFPVKVPKQLEDKPSSSSIPDLLKGKSPEELAEICRLVAIQCQSASASGKHSPASSEGSTNEAVKVFSQFPHFVPMPPN</sequence>
<dbReference type="AlphaFoldDB" id="A0A2N9G0U5"/>
<evidence type="ECO:0000313" key="2">
    <source>
        <dbReference type="EMBL" id="SPC93178.1"/>
    </source>
</evidence>
<name>A0A2N9G0U5_FAGSY</name>
<evidence type="ECO:0000256" key="1">
    <source>
        <dbReference type="SAM" id="MobiDB-lite"/>
    </source>
</evidence>
<organism evidence="2">
    <name type="scientific">Fagus sylvatica</name>
    <name type="common">Beechnut</name>
    <dbReference type="NCBI Taxonomy" id="28930"/>
    <lineage>
        <taxon>Eukaryota</taxon>
        <taxon>Viridiplantae</taxon>
        <taxon>Streptophyta</taxon>
        <taxon>Embryophyta</taxon>
        <taxon>Tracheophyta</taxon>
        <taxon>Spermatophyta</taxon>
        <taxon>Magnoliopsida</taxon>
        <taxon>eudicotyledons</taxon>
        <taxon>Gunneridae</taxon>
        <taxon>Pentapetalae</taxon>
        <taxon>rosids</taxon>
        <taxon>fabids</taxon>
        <taxon>Fagales</taxon>
        <taxon>Fagaceae</taxon>
        <taxon>Fagus</taxon>
    </lineage>
</organism>
<reference evidence="2" key="1">
    <citation type="submission" date="2018-02" db="EMBL/GenBank/DDBJ databases">
        <authorList>
            <person name="Cohen D.B."/>
            <person name="Kent A.D."/>
        </authorList>
    </citation>
    <scope>NUCLEOTIDE SEQUENCE</scope>
</reference>
<feature type="region of interest" description="Disordered" evidence="1">
    <location>
        <begin position="1"/>
        <end position="22"/>
    </location>
</feature>
<dbReference type="EMBL" id="OIVN01001369">
    <property type="protein sequence ID" value="SPC93178.1"/>
    <property type="molecule type" value="Genomic_DNA"/>
</dbReference>
<accession>A0A2N9G0U5</accession>
<gene>
    <name evidence="2" type="ORF">FSB_LOCUS21060</name>
</gene>
<protein>
    <submittedName>
        <fullName evidence="2">Uncharacterized protein</fullName>
    </submittedName>
</protein>